<keyword evidence="1" id="KW-0547">Nucleotide-binding</keyword>
<keyword evidence="3" id="KW-1185">Reference proteome</keyword>
<dbReference type="GO" id="GO:0004386">
    <property type="term" value="F:helicase activity"/>
    <property type="evidence" value="ECO:0007669"/>
    <property type="project" value="UniProtKB-KW"/>
</dbReference>
<reference evidence="1 3" key="2">
    <citation type="submission" date="2019-04" db="EMBL/GenBank/DDBJ databases">
        <title>The genome sequence of big-headed turtle.</title>
        <authorList>
            <person name="Gong S."/>
        </authorList>
    </citation>
    <scope>NUCLEOTIDE SEQUENCE [LARGE SCALE GENOMIC DNA]</scope>
    <source>
        <strain evidence="1">DO16091913</strain>
        <tissue evidence="1">Muscle</tissue>
    </source>
</reference>
<keyword evidence="1" id="KW-0067">ATP-binding</keyword>
<keyword evidence="1" id="KW-0347">Helicase</keyword>
<reference evidence="1 3" key="1">
    <citation type="submission" date="2019-04" db="EMBL/GenBank/DDBJ databases">
        <title>Draft genome of the big-headed turtle Platysternon megacephalum.</title>
        <authorList>
            <person name="Gong S."/>
        </authorList>
    </citation>
    <scope>NUCLEOTIDE SEQUENCE [LARGE SCALE GENOMIC DNA]</scope>
    <source>
        <strain evidence="1">DO16091913</strain>
        <tissue evidence="1">Muscle</tissue>
    </source>
</reference>
<dbReference type="EMBL" id="QXTE01000019">
    <property type="protein sequence ID" value="TFK12747.1"/>
    <property type="molecule type" value="Genomic_DNA"/>
</dbReference>
<dbReference type="Proteomes" id="UP000297703">
    <property type="component" value="Unassembled WGS sequence"/>
</dbReference>
<proteinExistence type="predicted"/>
<evidence type="ECO:0000313" key="3">
    <source>
        <dbReference type="Proteomes" id="UP000297703"/>
    </source>
</evidence>
<protein>
    <submittedName>
        <fullName evidence="1">ATP-dependent helicase</fullName>
    </submittedName>
    <submittedName>
        <fullName evidence="2">Serpin B3-like</fullName>
    </submittedName>
</protein>
<dbReference type="AlphaFoldDB" id="A0A4D9DBF0"/>
<evidence type="ECO:0000313" key="2">
    <source>
        <dbReference type="EMBL" id="TFK12747.1"/>
    </source>
</evidence>
<keyword evidence="1" id="KW-0378">Hydrolase</keyword>
<dbReference type="EMBL" id="QXTE01017034">
    <property type="protein sequence ID" value="TFJ95025.1"/>
    <property type="molecule type" value="Genomic_DNA"/>
</dbReference>
<evidence type="ECO:0000313" key="1">
    <source>
        <dbReference type="EMBL" id="TFJ95025.1"/>
    </source>
</evidence>
<gene>
    <name evidence="2" type="ORF">DR999_PMT03909</name>
    <name evidence="1" type="ORF">DR999_PMT23612</name>
</gene>
<comment type="caution">
    <text evidence="1">The sequence shown here is derived from an EMBL/GenBank/DDBJ whole genome shotgun (WGS) entry which is preliminary data.</text>
</comment>
<organism evidence="1 3">
    <name type="scientific">Platysternon megacephalum</name>
    <name type="common">big-headed turtle</name>
    <dbReference type="NCBI Taxonomy" id="55544"/>
    <lineage>
        <taxon>Eukaryota</taxon>
        <taxon>Metazoa</taxon>
        <taxon>Chordata</taxon>
        <taxon>Craniata</taxon>
        <taxon>Vertebrata</taxon>
        <taxon>Euteleostomi</taxon>
        <taxon>Archelosauria</taxon>
        <taxon>Testudinata</taxon>
        <taxon>Testudines</taxon>
        <taxon>Cryptodira</taxon>
        <taxon>Durocryptodira</taxon>
        <taxon>Testudinoidea</taxon>
        <taxon>Platysternidae</taxon>
        <taxon>Platysternon</taxon>
    </lineage>
</organism>
<sequence length="100" mass="11445">MSLITSGAKRTIMKAKILELWAMTIRAPTQWLAPVMEDSLEVKGNLSVLFTKETRNGPIFTMNLTEFDQLISYAVDQPIIHQKIMTFSNYQSRSNLNLRP</sequence>
<name>A0A4D9DBF0_9SAUR</name>
<accession>A0A4D9DBF0</accession>